<accession>A0A932ZVQ7</accession>
<name>A0A932ZVQ7_UNCTE</name>
<proteinExistence type="predicted"/>
<dbReference type="InterPro" id="IPR000073">
    <property type="entry name" value="AB_hydrolase_1"/>
</dbReference>
<evidence type="ECO:0000313" key="3">
    <source>
        <dbReference type="Proteomes" id="UP000752292"/>
    </source>
</evidence>
<dbReference type="SUPFAM" id="SSF53474">
    <property type="entry name" value="alpha/beta-Hydrolases"/>
    <property type="match status" value="1"/>
</dbReference>
<dbReference type="EMBL" id="JACQRX010000366">
    <property type="protein sequence ID" value="MBI4252461.1"/>
    <property type="molecule type" value="Genomic_DNA"/>
</dbReference>
<dbReference type="Pfam" id="PF00561">
    <property type="entry name" value="Abhydrolase_1"/>
    <property type="match status" value="1"/>
</dbReference>
<dbReference type="PANTHER" id="PTHR43433:SF5">
    <property type="entry name" value="AB HYDROLASE-1 DOMAIN-CONTAINING PROTEIN"/>
    <property type="match status" value="1"/>
</dbReference>
<dbReference type="InterPro" id="IPR050471">
    <property type="entry name" value="AB_hydrolase"/>
</dbReference>
<gene>
    <name evidence="2" type="ORF">HY618_08375</name>
</gene>
<dbReference type="AlphaFoldDB" id="A0A932ZVQ7"/>
<keyword evidence="2" id="KW-0378">Hydrolase</keyword>
<dbReference type="GO" id="GO:0016787">
    <property type="term" value="F:hydrolase activity"/>
    <property type="evidence" value="ECO:0007669"/>
    <property type="project" value="UniProtKB-KW"/>
</dbReference>
<dbReference type="Gene3D" id="3.40.50.1820">
    <property type="entry name" value="alpha/beta hydrolase"/>
    <property type="match status" value="1"/>
</dbReference>
<evidence type="ECO:0000259" key="1">
    <source>
        <dbReference type="Pfam" id="PF00561"/>
    </source>
</evidence>
<sequence length="276" mass="30252">MPVVRSGGVDIDYEVVNPGGKGVPVFLISGLNGVRVSWGLQREAFSQGRPLVLHDHRGTGKSAKPRGAYSVRLMAGDVAAVMDALKIPKAHFVGSSTGGAINQVLCIDHPNRVQSASIVSSWPRGDAYFKRQFAMRKRVLLEMGWEAYTRLSAVTLNSPRFFTEHFAEIEKKENENLAGTPPAEIMAERIDCIMAHDEWDRLGEVRAPVLVLVARDDATTPPYYSEQLARLIPGAELRVLGDGGHFVYVARAAEFNAAVLDFMRRHEPRMPASGGS</sequence>
<protein>
    <submittedName>
        <fullName evidence="2">Alpha/beta fold hydrolase</fullName>
    </submittedName>
</protein>
<reference evidence="2" key="1">
    <citation type="submission" date="2020-07" db="EMBL/GenBank/DDBJ databases">
        <title>Huge and variable diversity of episymbiotic CPR bacteria and DPANN archaea in groundwater ecosystems.</title>
        <authorList>
            <person name="He C.Y."/>
            <person name="Keren R."/>
            <person name="Whittaker M."/>
            <person name="Farag I.F."/>
            <person name="Doudna J."/>
            <person name="Cate J.H.D."/>
            <person name="Banfield J.F."/>
        </authorList>
    </citation>
    <scope>NUCLEOTIDE SEQUENCE</scope>
    <source>
        <strain evidence="2">NC_groundwater_1370_Ag_S-0.2um_69_93</strain>
    </source>
</reference>
<organism evidence="2 3">
    <name type="scientific">Tectimicrobiota bacterium</name>
    <dbReference type="NCBI Taxonomy" id="2528274"/>
    <lineage>
        <taxon>Bacteria</taxon>
        <taxon>Pseudomonadati</taxon>
        <taxon>Nitrospinota/Tectimicrobiota group</taxon>
        <taxon>Candidatus Tectimicrobiota</taxon>
    </lineage>
</organism>
<feature type="domain" description="AB hydrolase-1" evidence="1">
    <location>
        <begin position="24"/>
        <end position="249"/>
    </location>
</feature>
<dbReference type="Proteomes" id="UP000752292">
    <property type="component" value="Unassembled WGS sequence"/>
</dbReference>
<dbReference type="PRINTS" id="PR00111">
    <property type="entry name" value="ABHYDROLASE"/>
</dbReference>
<dbReference type="PANTHER" id="PTHR43433">
    <property type="entry name" value="HYDROLASE, ALPHA/BETA FOLD FAMILY PROTEIN"/>
    <property type="match status" value="1"/>
</dbReference>
<evidence type="ECO:0000313" key="2">
    <source>
        <dbReference type="EMBL" id="MBI4252461.1"/>
    </source>
</evidence>
<dbReference type="InterPro" id="IPR029058">
    <property type="entry name" value="AB_hydrolase_fold"/>
</dbReference>
<comment type="caution">
    <text evidence="2">The sequence shown here is derived from an EMBL/GenBank/DDBJ whole genome shotgun (WGS) entry which is preliminary data.</text>
</comment>